<protein>
    <submittedName>
        <fullName evidence="2">Uncharacterized protein</fullName>
    </submittedName>
</protein>
<accession>A0AAN1PN55</accession>
<gene>
    <name evidence="2" type="ORF">FORC53_1284</name>
</gene>
<proteinExistence type="predicted"/>
<evidence type="ECO:0000313" key="2">
    <source>
        <dbReference type="EMBL" id="AXX59623.1"/>
    </source>
</evidence>
<sequence length="50" mass="5619">MNAAQTNFPQTAFIAKTHRMPKMPRGMNPSLTPCYASNPEIATYLHRQIA</sequence>
<evidence type="ECO:0000256" key="1">
    <source>
        <dbReference type="SAM" id="MobiDB-lite"/>
    </source>
</evidence>
<dbReference type="AlphaFoldDB" id="A0AAN1PN55"/>
<dbReference type="EMBL" id="CP019290">
    <property type="protein sequence ID" value="AXX59623.1"/>
    <property type="molecule type" value="Genomic_DNA"/>
</dbReference>
<reference evidence="2 3" key="1">
    <citation type="submission" date="2017-01" db="EMBL/GenBank/DDBJ databases">
        <title>Complete Genome Sequence of Vibrio vulnificus FORC_053.</title>
        <authorList>
            <consortium name="Food-borne Pathogen Omics Research Center"/>
            <person name="Chung H.Y."/>
            <person name="Na E.J."/>
            <person name="Song J.S."/>
            <person name="Kim H."/>
            <person name="Lee J.-H."/>
            <person name="Ryu S."/>
            <person name="Choi S.H."/>
        </authorList>
    </citation>
    <scope>NUCLEOTIDE SEQUENCE [LARGE SCALE GENOMIC DNA]</scope>
    <source>
        <strain evidence="2 3">FORC_053</strain>
    </source>
</reference>
<name>A0AAN1PN55_VIBVL</name>
<evidence type="ECO:0000313" key="3">
    <source>
        <dbReference type="Proteomes" id="UP000263418"/>
    </source>
</evidence>
<feature type="compositionally biased region" description="Polar residues" evidence="1">
    <location>
        <begin position="1"/>
        <end position="10"/>
    </location>
</feature>
<organism evidence="2 3">
    <name type="scientific">Vibrio vulnificus</name>
    <dbReference type="NCBI Taxonomy" id="672"/>
    <lineage>
        <taxon>Bacteria</taxon>
        <taxon>Pseudomonadati</taxon>
        <taxon>Pseudomonadota</taxon>
        <taxon>Gammaproteobacteria</taxon>
        <taxon>Vibrionales</taxon>
        <taxon>Vibrionaceae</taxon>
        <taxon>Vibrio</taxon>
    </lineage>
</organism>
<dbReference type="Proteomes" id="UP000263418">
    <property type="component" value="Chromosome 1"/>
</dbReference>
<feature type="region of interest" description="Disordered" evidence="1">
    <location>
        <begin position="1"/>
        <end position="26"/>
    </location>
</feature>